<keyword evidence="8" id="KW-0175">Coiled coil</keyword>
<feature type="domain" description="DUF883" evidence="11">
    <location>
        <begin position="76"/>
        <end position="105"/>
    </location>
</feature>
<sequence>MSNNGEANLNQEELIDDLRNVLAETESMLKEVAADGSEQGKALREKIAANLSVAKSKLIETERLVAGKARVAAKATDEYVHENPWTSVGVAAGVGFLLGLLVSRR</sequence>
<gene>
    <name evidence="12" type="ORF">GCM10007350_35690</name>
</gene>
<keyword evidence="5 9" id="KW-0812">Transmembrane</keyword>
<dbReference type="Pfam" id="PF05957">
    <property type="entry name" value="DUF883"/>
    <property type="match status" value="1"/>
</dbReference>
<evidence type="ECO:0000259" key="10">
    <source>
        <dbReference type="Pfam" id="PF05957"/>
    </source>
</evidence>
<evidence type="ECO:0000256" key="4">
    <source>
        <dbReference type="ARBA" id="ARBA00022519"/>
    </source>
</evidence>
<reference evidence="13" key="1">
    <citation type="journal article" date="2019" name="Int. J. Syst. Evol. Microbiol.">
        <title>The Global Catalogue of Microorganisms (GCM) 10K type strain sequencing project: providing services to taxonomists for standard genome sequencing and annotation.</title>
        <authorList>
            <consortium name="The Broad Institute Genomics Platform"/>
            <consortium name="The Broad Institute Genome Sequencing Center for Infectious Disease"/>
            <person name="Wu L."/>
            <person name="Ma J."/>
        </authorList>
    </citation>
    <scope>NUCLEOTIDE SEQUENCE [LARGE SCALE GENOMIC DNA]</scope>
    <source>
        <strain evidence="13">KCTC 23701</strain>
    </source>
</reference>
<organism evidence="12 13">
    <name type="scientific">Jeongeupia chitinilytica</name>
    <dbReference type="NCBI Taxonomy" id="1041641"/>
    <lineage>
        <taxon>Bacteria</taxon>
        <taxon>Pseudomonadati</taxon>
        <taxon>Pseudomonadota</taxon>
        <taxon>Betaproteobacteria</taxon>
        <taxon>Neisseriales</taxon>
        <taxon>Chitinibacteraceae</taxon>
        <taxon>Jeongeupia</taxon>
    </lineage>
</organism>
<keyword evidence="3" id="KW-1003">Cell membrane</keyword>
<comment type="similarity">
    <text evidence="2">Belongs to the ElaB/YgaM/YqjD family.</text>
</comment>
<keyword evidence="6 9" id="KW-1133">Transmembrane helix</keyword>
<feature type="domain" description="DUF883" evidence="10">
    <location>
        <begin position="12"/>
        <end position="62"/>
    </location>
</feature>
<dbReference type="InterPro" id="IPR043604">
    <property type="entry name" value="DUF883_N"/>
</dbReference>
<dbReference type="Pfam" id="PF19029">
    <property type="entry name" value="DUF883_C"/>
    <property type="match status" value="1"/>
</dbReference>
<keyword evidence="13" id="KW-1185">Reference proteome</keyword>
<name>A0ABQ3H3X6_9NEIS</name>
<evidence type="ECO:0000313" key="12">
    <source>
        <dbReference type="EMBL" id="GHD69219.1"/>
    </source>
</evidence>
<dbReference type="RefSeq" id="WP_189462319.1">
    <property type="nucleotide sequence ID" value="NZ_BMYO01000011.1"/>
</dbReference>
<evidence type="ECO:0000256" key="5">
    <source>
        <dbReference type="ARBA" id="ARBA00022692"/>
    </source>
</evidence>
<dbReference type="InterPro" id="IPR043605">
    <property type="entry name" value="DUF883_C"/>
</dbReference>
<evidence type="ECO:0000256" key="1">
    <source>
        <dbReference type="ARBA" id="ARBA00004377"/>
    </source>
</evidence>
<proteinExistence type="inferred from homology"/>
<evidence type="ECO:0000256" key="8">
    <source>
        <dbReference type="SAM" id="Coils"/>
    </source>
</evidence>
<evidence type="ECO:0000313" key="13">
    <source>
        <dbReference type="Proteomes" id="UP000604737"/>
    </source>
</evidence>
<dbReference type="PANTHER" id="PTHR35893:SF3">
    <property type="entry name" value="INNER MEMBRANE PROTEIN"/>
    <property type="match status" value="1"/>
</dbReference>
<feature type="transmembrane region" description="Helical" evidence="9">
    <location>
        <begin position="84"/>
        <end position="102"/>
    </location>
</feature>
<dbReference type="PANTHER" id="PTHR35893">
    <property type="entry name" value="INNER MEMBRANE PROTEIN-RELATED"/>
    <property type="match status" value="1"/>
</dbReference>
<protein>
    <submittedName>
        <fullName evidence="12">Membrane protein</fullName>
    </submittedName>
</protein>
<evidence type="ECO:0000259" key="11">
    <source>
        <dbReference type="Pfam" id="PF19029"/>
    </source>
</evidence>
<comment type="caution">
    <text evidence="12">The sequence shown here is derived from an EMBL/GenBank/DDBJ whole genome shotgun (WGS) entry which is preliminary data.</text>
</comment>
<dbReference type="EMBL" id="BMYO01000011">
    <property type="protein sequence ID" value="GHD69219.1"/>
    <property type="molecule type" value="Genomic_DNA"/>
</dbReference>
<feature type="coiled-coil region" evidence="8">
    <location>
        <begin position="8"/>
        <end position="35"/>
    </location>
</feature>
<evidence type="ECO:0000256" key="3">
    <source>
        <dbReference type="ARBA" id="ARBA00022475"/>
    </source>
</evidence>
<keyword evidence="7 9" id="KW-0472">Membrane</keyword>
<evidence type="ECO:0000256" key="7">
    <source>
        <dbReference type="ARBA" id="ARBA00023136"/>
    </source>
</evidence>
<dbReference type="Proteomes" id="UP000604737">
    <property type="component" value="Unassembled WGS sequence"/>
</dbReference>
<evidence type="ECO:0000256" key="9">
    <source>
        <dbReference type="SAM" id="Phobius"/>
    </source>
</evidence>
<evidence type="ECO:0000256" key="6">
    <source>
        <dbReference type="ARBA" id="ARBA00022989"/>
    </source>
</evidence>
<evidence type="ECO:0000256" key="2">
    <source>
        <dbReference type="ARBA" id="ARBA00010423"/>
    </source>
</evidence>
<keyword evidence="4" id="KW-0997">Cell inner membrane</keyword>
<dbReference type="InterPro" id="IPR010279">
    <property type="entry name" value="YqjD/ElaB"/>
</dbReference>
<comment type="subcellular location">
    <subcellularLocation>
        <location evidence="1">Cell inner membrane</location>
        <topology evidence="1">Single-pass membrane protein</topology>
    </subcellularLocation>
</comment>
<accession>A0ABQ3H3X6</accession>